<organism evidence="1 2">
    <name type="scientific">Nocardioides plantarum</name>
    <dbReference type="NCBI Taxonomy" id="29299"/>
    <lineage>
        <taxon>Bacteria</taxon>
        <taxon>Bacillati</taxon>
        <taxon>Actinomycetota</taxon>
        <taxon>Actinomycetes</taxon>
        <taxon>Propionibacteriales</taxon>
        <taxon>Nocardioidaceae</taxon>
        <taxon>Nocardioides</taxon>
    </lineage>
</organism>
<proteinExistence type="predicted"/>
<dbReference type="EMBL" id="JBHMDG010000022">
    <property type="protein sequence ID" value="MFB9314579.1"/>
    <property type="molecule type" value="Genomic_DNA"/>
</dbReference>
<reference evidence="1 2" key="1">
    <citation type="submission" date="2024-09" db="EMBL/GenBank/DDBJ databases">
        <authorList>
            <person name="Sun Q."/>
            <person name="Mori K."/>
        </authorList>
    </citation>
    <scope>NUCLEOTIDE SEQUENCE [LARGE SCALE GENOMIC DNA]</scope>
    <source>
        <strain evidence="1 2">JCM 9626</strain>
    </source>
</reference>
<keyword evidence="2" id="KW-1185">Reference proteome</keyword>
<gene>
    <name evidence="1" type="ORF">ACFFRI_16095</name>
</gene>
<evidence type="ECO:0000313" key="1">
    <source>
        <dbReference type="EMBL" id="MFB9314579.1"/>
    </source>
</evidence>
<evidence type="ECO:0000313" key="2">
    <source>
        <dbReference type="Proteomes" id="UP001589750"/>
    </source>
</evidence>
<evidence type="ECO:0008006" key="3">
    <source>
        <dbReference type="Google" id="ProtNLM"/>
    </source>
</evidence>
<dbReference type="Proteomes" id="UP001589750">
    <property type="component" value="Unassembled WGS sequence"/>
</dbReference>
<accession>A0ABV5KCW4</accession>
<protein>
    <recommendedName>
        <fullName evidence="3">DUF559 domain-containing protein</fullName>
    </recommendedName>
</protein>
<comment type="caution">
    <text evidence="1">The sequence shown here is derived from an EMBL/GenBank/DDBJ whole genome shotgun (WGS) entry which is preliminary data.</text>
</comment>
<name>A0ABV5KCW4_9ACTN</name>
<sequence>MVMEHGELDELRSRQSGVIARWQVVDLEGTAADFRRMVRRGAPICAGVCVDHTGEPTWVQRAWAAVLAVWPAALAGSCALRAEAGPGWRGHDEAGPIEVAVDAARTVVAPAGVRVRRVAGLDAKVRWNFSPPRMRVEEAVLDVAIAADGVLDTVEALASAVRARCTTAGRLLVTLGGRSRVTGRAELVLLLTDLRDGTCSALEHGYLEHVERRHGLPPPERQFHERAGGRSVYRDAEYTEWKVTLELDGEMFHARNRQRGDDLDRDLDLVAQERVSVRLGWSQVFDRPCRTAGKVGRVLANRGWPGTPSACEPGCTASDAWAA</sequence>
<dbReference type="RefSeq" id="WP_211351220.1">
    <property type="nucleotide sequence ID" value="NZ_JBHMDG010000022.1"/>
</dbReference>